<protein>
    <submittedName>
        <fullName evidence="4">Phosphoribosyl pyrophosphate synthase-associated protein 2</fullName>
    </submittedName>
</protein>
<dbReference type="AlphaFoldDB" id="A0A5N5SVZ5"/>
<organism evidence="4 5">
    <name type="scientific">Armadillidium nasatum</name>
    <dbReference type="NCBI Taxonomy" id="96803"/>
    <lineage>
        <taxon>Eukaryota</taxon>
        <taxon>Metazoa</taxon>
        <taxon>Ecdysozoa</taxon>
        <taxon>Arthropoda</taxon>
        <taxon>Crustacea</taxon>
        <taxon>Multicrustacea</taxon>
        <taxon>Malacostraca</taxon>
        <taxon>Eumalacostraca</taxon>
        <taxon>Peracarida</taxon>
        <taxon>Isopoda</taxon>
        <taxon>Oniscidea</taxon>
        <taxon>Crinocheta</taxon>
        <taxon>Armadillidiidae</taxon>
        <taxon>Armadillidium</taxon>
    </lineage>
</organism>
<dbReference type="Proteomes" id="UP000326759">
    <property type="component" value="Unassembled WGS sequence"/>
</dbReference>
<dbReference type="NCBIfam" id="TIGR01251">
    <property type="entry name" value="ribP_PPkin"/>
    <property type="match status" value="1"/>
</dbReference>
<dbReference type="GO" id="GO:0000287">
    <property type="term" value="F:magnesium ion binding"/>
    <property type="evidence" value="ECO:0007669"/>
    <property type="project" value="InterPro"/>
</dbReference>
<proteinExistence type="inferred from homology"/>
<dbReference type="Pfam" id="PF13793">
    <property type="entry name" value="Pribosyltran_N"/>
    <property type="match status" value="1"/>
</dbReference>
<name>A0A5N5SVZ5_9CRUS</name>
<evidence type="ECO:0000256" key="1">
    <source>
        <dbReference type="ARBA" id="ARBA00006478"/>
    </source>
</evidence>
<dbReference type="PANTHER" id="PTHR10210">
    <property type="entry name" value="RIBOSE-PHOSPHATE DIPHOSPHOKINASE FAMILY MEMBER"/>
    <property type="match status" value="1"/>
</dbReference>
<evidence type="ECO:0000256" key="2">
    <source>
        <dbReference type="ARBA" id="ARBA00022727"/>
    </source>
</evidence>
<dbReference type="EMBL" id="SEYY01019317">
    <property type="protein sequence ID" value="KAB7498394.1"/>
    <property type="molecule type" value="Genomic_DNA"/>
</dbReference>
<sequence>MDTSRGSKEMVILAGNSHPELAELIANRLGNPPCNTAVYQQTNKETVVEIRDSIRNRDVFIIQTGTNKLEVTVGRAKAKSLSNRETHVEIMESVREKSVYIIQTGNPKDVNNNIMELLIMAYACKTSSARNIVGVIPYLPYCKQSKMRKRGCIVSKLLAKMMYKAGLTHVITMDLHQKEIQGFFDCPVDNLRASPFLLQYIQESIPDYRNAVIVAKDPGSAKKATSYAERLRLGIAVIHGEQKSLQGEEPDGRNSPPTVEHSRIMDISDGVPALTAKEKPPINVVGDVGGRIAIMVDDMIDDVASFVAAAEVLKERGAYKIYIMATHGLLSSDAPRLIENSPIDEVVVTNTVPHELQKLQCHKIKTVDISVLFTEAIRRIHNNESMSYLFRNVTLED</sequence>
<dbReference type="FunFam" id="3.40.50.2020:FF:000031">
    <property type="entry name" value="Probable PRS4-ribose-phosphate pyrophosphokinase 3"/>
    <property type="match status" value="1"/>
</dbReference>
<dbReference type="InterPro" id="IPR029099">
    <property type="entry name" value="Pribosyltran_N"/>
</dbReference>
<gene>
    <name evidence="4" type="primary">PRPSAP2</name>
    <name evidence="4" type="ORF">Anas_08750</name>
</gene>
<dbReference type="Pfam" id="PF14572">
    <property type="entry name" value="Pribosyl_synth"/>
    <property type="match status" value="1"/>
</dbReference>
<dbReference type="SUPFAM" id="SSF53271">
    <property type="entry name" value="PRTase-like"/>
    <property type="match status" value="3"/>
</dbReference>
<dbReference type="GO" id="GO:0005524">
    <property type="term" value="F:ATP binding"/>
    <property type="evidence" value="ECO:0007669"/>
    <property type="project" value="TreeGrafter"/>
</dbReference>
<dbReference type="GO" id="GO:0006015">
    <property type="term" value="P:5-phosphoribose 1-diphosphate biosynthetic process"/>
    <property type="evidence" value="ECO:0007669"/>
    <property type="project" value="TreeGrafter"/>
</dbReference>
<evidence type="ECO:0000259" key="3">
    <source>
        <dbReference type="Pfam" id="PF13793"/>
    </source>
</evidence>
<dbReference type="InterPro" id="IPR029057">
    <property type="entry name" value="PRTase-like"/>
</dbReference>
<keyword evidence="5" id="KW-1185">Reference proteome</keyword>
<dbReference type="PANTHER" id="PTHR10210:SF53">
    <property type="entry name" value="GH23275P"/>
    <property type="match status" value="1"/>
</dbReference>
<dbReference type="Gene3D" id="3.40.50.2020">
    <property type="match status" value="3"/>
</dbReference>
<feature type="domain" description="Ribose-phosphate pyrophosphokinase N-terminal" evidence="3">
    <location>
        <begin position="67"/>
        <end position="166"/>
    </location>
</feature>
<dbReference type="FunFam" id="3.40.50.2020:FF:000036">
    <property type="entry name" value="Uncharacterized protein, isoform B"/>
    <property type="match status" value="1"/>
</dbReference>
<dbReference type="OrthoDB" id="413572at2759"/>
<dbReference type="CDD" id="cd06223">
    <property type="entry name" value="PRTases_typeI"/>
    <property type="match status" value="1"/>
</dbReference>
<reference evidence="4 5" key="1">
    <citation type="journal article" date="2019" name="PLoS Biol.">
        <title>Sex chromosomes control vertical transmission of feminizing Wolbachia symbionts in an isopod.</title>
        <authorList>
            <person name="Becking T."/>
            <person name="Chebbi M.A."/>
            <person name="Giraud I."/>
            <person name="Moumen B."/>
            <person name="Laverre T."/>
            <person name="Caubet Y."/>
            <person name="Peccoud J."/>
            <person name="Gilbert C."/>
            <person name="Cordaux R."/>
        </authorList>
    </citation>
    <scope>NUCLEOTIDE SEQUENCE [LARGE SCALE GENOMIC DNA]</scope>
    <source>
        <strain evidence="4">ANa2</strain>
        <tissue evidence="4">Whole body excluding digestive tract and cuticle</tissue>
    </source>
</reference>
<dbReference type="GO" id="GO:0006164">
    <property type="term" value="P:purine nucleotide biosynthetic process"/>
    <property type="evidence" value="ECO:0007669"/>
    <property type="project" value="TreeGrafter"/>
</dbReference>
<accession>A0A5N5SVZ5</accession>
<dbReference type="GO" id="GO:0005737">
    <property type="term" value="C:cytoplasm"/>
    <property type="evidence" value="ECO:0007669"/>
    <property type="project" value="TreeGrafter"/>
</dbReference>
<evidence type="ECO:0000313" key="4">
    <source>
        <dbReference type="EMBL" id="KAB7498394.1"/>
    </source>
</evidence>
<comment type="similarity">
    <text evidence="1">Belongs to the ribose-phosphate pyrophosphokinase family.</text>
</comment>
<dbReference type="InterPro" id="IPR005946">
    <property type="entry name" value="Rib-P_diPkinase"/>
</dbReference>
<dbReference type="GO" id="GO:0002189">
    <property type="term" value="C:ribose phosphate diphosphokinase complex"/>
    <property type="evidence" value="ECO:0007669"/>
    <property type="project" value="TreeGrafter"/>
</dbReference>
<dbReference type="InterPro" id="IPR000836">
    <property type="entry name" value="PRTase_dom"/>
</dbReference>
<dbReference type="GO" id="GO:0004749">
    <property type="term" value="F:ribose phosphate diphosphokinase activity"/>
    <property type="evidence" value="ECO:0007669"/>
    <property type="project" value="TreeGrafter"/>
</dbReference>
<keyword evidence="2" id="KW-0545">Nucleotide biosynthesis</keyword>
<dbReference type="SMART" id="SM01400">
    <property type="entry name" value="Pribosyltran_N"/>
    <property type="match status" value="1"/>
</dbReference>
<comment type="caution">
    <text evidence="4">The sequence shown here is derived from an EMBL/GenBank/DDBJ whole genome shotgun (WGS) entry which is preliminary data.</text>
</comment>
<evidence type="ECO:0000313" key="5">
    <source>
        <dbReference type="Proteomes" id="UP000326759"/>
    </source>
</evidence>